<sequence>MLQSITLENFKSYKFATLPLAELTVLIGANASGKSNLIEAIQLLAWIAKGRRLSDLVMVLKERDLSVRGTPLNLTHGNAVSFGYDCVITDESGPDLQLQMQLEVDELGMRIVNETLWTLGGDTGMPLYQIEKPATEYSNEIQVAYNNFARGGKKPRVVCIDQQAVFTQLTTPARFGSTHPRSQKEIPKAAERLRRTLEAVLFLDPVPGGMRDYSFLVERVLRGDGSNVSAVLHGLCAELAGKEQVLEFVRSLPEQDILDIDFLDGPRGEVMVKLRESFGGQARETDAALLSDGTLRVLAVAAALLSVPEGSMVVIEEIDNGVHPSRAESLLNRIQAVAKQRALRVLLTTHNPALLDAIPVESIPDVVACYRDPEQGDSRLIRLQDLERYPDLVAQGPIGRLVTQGILDRFLKNPPDTEQALQRTQEFFDFLQQSEEET</sequence>
<dbReference type="EMBL" id="MPIN01000003">
    <property type="protein sequence ID" value="OJH39850.1"/>
    <property type="molecule type" value="Genomic_DNA"/>
</dbReference>
<dbReference type="PIRSF" id="PIRSF029347">
    <property type="entry name" value="RecF"/>
    <property type="match status" value="1"/>
</dbReference>
<proteinExistence type="predicted"/>
<evidence type="ECO:0008006" key="5">
    <source>
        <dbReference type="Google" id="ProtNLM"/>
    </source>
</evidence>
<dbReference type="PANTHER" id="PTHR32182">
    <property type="entry name" value="DNA REPLICATION AND REPAIR PROTEIN RECF"/>
    <property type="match status" value="1"/>
</dbReference>
<name>A0A1L9BC65_9BACT</name>
<organism evidence="3 4">
    <name type="scientific">Cystobacter ferrugineus</name>
    <dbReference type="NCBI Taxonomy" id="83449"/>
    <lineage>
        <taxon>Bacteria</taxon>
        <taxon>Pseudomonadati</taxon>
        <taxon>Myxococcota</taxon>
        <taxon>Myxococcia</taxon>
        <taxon>Myxococcales</taxon>
        <taxon>Cystobacterineae</taxon>
        <taxon>Archangiaceae</taxon>
        <taxon>Cystobacter</taxon>
    </lineage>
</organism>
<dbReference type="Pfam" id="PF13175">
    <property type="entry name" value="AAA_15"/>
    <property type="match status" value="1"/>
</dbReference>
<reference evidence="3 4" key="2">
    <citation type="submission" date="2016-12" db="EMBL/GenBank/DDBJ databases">
        <title>Draft Genome Sequence of Cystobacter ferrugineus Strain Cbfe23.</title>
        <authorList>
            <person name="Akbar S."/>
            <person name="Dowd S.E."/>
            <person name="Stevens D.C."/>
        </authorList>
    </citation>
    <scope>NUCLEOTIDE SEQUENCE [LARGE SCALE GENOMIC DNA]</scope>
    <source>
        <strain evidence="3 4">Cbfe23</strain>
    </source>
</reference>
<dbReference type="RefSeq" id="WP_071898479.1">
    <property type="nucleotide sequence ID" value="NZ_MPIN01000003.1"/>
</dbReference>
<protein>
    <recommendedName>
        <fullName evidence="5">ATPase</fullName>
    </recommendedName>
</protein>
<dbReference type="GO" id="GO:0000731">
    <property type="term" value="P:DNA synthesis involved in DNA repair"/>
    <property type="evidence" value="ECO:0007669"/>
    <property type="project" value="TreeGrafter"/>
</dbReference>
<keyword evidence="4" id="KW-1185">Reference proteome</keyword>
<dbReference type="GO" id="GO:0005524">
    <property type="term" value="F:ATP binding"/>
    <property type="evidence" value="ECO:0007669"/>
    <property type="project" value="InterPro"/>
</dbReference>
<dbReference type="InterPro" id="IPR027417">
    <property type="entry name" value="P-loop_NTPase"/>
</dbReference>
<evidence type="ECO:0000313" key="3">
    <source>
        <dbReference type="EMBL" id="OJH39850.1"/>
    </source>
</evidence>
<dbReference type="InterPro" id="IPR014555">
    <property type="entry name" value="RecF-like"/>
</dbReference>
<dbReference type="OrthoDB" id="127554at2"/>
<comment type="caution">
    <text evidence="3">The sequence shown here is derived from an EMBL/GenBank/DDBJ whole genome shotgun (WGS) entry which is preliminary data.</text>
</comment>
<dbReference type="Proteomes" id="UP000182229">
    <property type="component" value="Unassembled WGS sequence"/>
</dbReference>
<dbReference type="GO" id="GO:0006302">
    <property type="term" value="P:double-strand break repair"/>
    <property type="evidence" value="ECO:0007669"/>
    <property type="project" value="TreeGrafter"/>
</dbReference>
<dbReference type="PANTHER" id="PTHR32182:SF22">
    <property type="entry name" value="ATP-DEPENDENT ENDONUCLEASE, OLD FAMILY-RELATED"/>
    <property type="match status" value="1"/>
</dbReference>
<evidence type="ECO:0000259" key="1">
    <source>
        <dbReference type="Pfam" id="PF13175"/>
    </source>
</evidence>
<evidence type="ECO:0000259" key="2">
    <source>
        <dbReference type="Pfam" id="PF13304"/>
    </source>
</evidence>
<dbReference type="GO" id="GO:0016887">
    <property type="term" value="F:ATP hydrolysis activity"/>
    <property type="evidence" value="ECO:0007669"/>
    <property type="project" value="InterPro"/>
</dbReference>
<reference evidence="4" key="1">
    <citation type="submission" date="2016-11" db="EMBL/GenBank/DDBJ databases">
        <authorList>
            <person name="Shukria A."/>
            <person name="Stevens D.C."/>
        </authorList>
    </citation>
    <scope>NUCLEOTIDE SEQUENCE [LARGE SCALE GENOMIC DNA]</scope>
    <source>
        <strain evidence="4">Cbfe23</strain>
    </source>
</reference>
<dbReference type="InterPro" id="IPR041685">
    <property type="entry name" value="AAA_GajA/Old/RecF-like"/>
</dbReference>
<accession>A0A1L9BC65</accession>
<dbReference type="AlphaFoldDB" id="A0A1L9BC65"/>
<evidence type="ECO:0000313" key="4">
    <source>
        <dbReference type="Proteomes" id="UP000182229"/>
    </source>
</evidence>
<dbReference type="SUPFAM" id="SSF52540">
    <property type="entry name" value="P-loop containing nucleoside triphosphate hydrolases"/>
    <property type="match status" value="1"/>
</dbReference>
<feature type="domain" description="Endonuclease GajA/Old nuclease/RecF-like AAA" evidence="1">
    <location>
        <begin position="1"/>
        <end position="45"/>
    </location>
</feature>
<feature type="domain" description="ATPase AAA-type core" evidence="2">
    <location>
        <begin position="273"/>
        <end position="356"/>
    </location>
</feature>
<gene>
    <name evidence="3" type="ORF">BON30_12185</name>
</gene>
<dbReference type="Pfam" id="PF13304">
    <property type="entry name" value="AAA_21"/>
    <property type="match status" value="1"/>
</dbReference>
<dbReference type="Gene3D" id="3.40.50.300">
    <property type="entry name" value="P-loop containing nucleotide triphosphate hydrolases"/>
    <property type="match status" value="2"/>
</dbReference>
<dbReference type="STRING" id="83449.BON30_12185"/>
<dbReference type="InterPro" id="IPR003959">
    <property type="entry name" value="ATPase_AAA_core"/>
</dbReference>